<gene>
    <name evidence="2" type="ORF">GCM10010269_34210</name>
</gene>
<accession>A0A918L409</accession>
<dbReference type="EMBL" id="BMTL01000012">
    <property type="protein sequence ID" value="GGR92163.1"/>
    <property type="molecule type" value="Genomic_DNA"/>
</dbReference>
<evidence type="ECO:0000313" key="3">
    <source>
        <dbReference type="Proteomes" id="UP000606194"/>
    </source>
</evidence>
<reference evidence="2" key="1">
    <citation type="journal article" date="2014" name="Int. J. Syst. Evol. Microbiol.">
        <title>Complete genome sequence of Corynebacterium casei LMG S-19264T (=DSM 44701T), isolated from a smear-ripened cheese.</title>
        <authorList>
            <consortium name="US DOE Joint Genome Institute (JGI-PGF)"/>
            <person name="Walter F."/>
            <person name="Albersmeier A."/>
            <person name="Kalinowski J."/>
            <person name="Ruckert C."/>
        </authorList>
    </citation>
    <scope>NUCLEOTIDE SEQUENCE</scope>
    <source>
        <strain evidence="2">JCM 4386</strain>
    </source>
</reference>
<feature type="transmembrane region" description="Helical" evidence="1">
    <location>
        <begin position="59"/>
        <end position="78"/>
    </location>
</feature>
<comment type="caution">
    <text evidence="2">The sequence shown here is derived from an EMBL/GenBank/DDBJ whole genome shotgun (WGS) entry which is preliminary data.</text>
</comment>
<keyword evidence="1" id="KW-0812">Transmembrane</keyword>
<sequence length="169" mass="18246">MPLALWVVAVLIPEIVLSCLLLRWLPDRREWPIPLLIPVPAIVVVALLIRYVAQEPWPGTLAACAGFLCGLALALLPFRGWVSSWTLPVHGNERLRWREVALVALSVATPVSTTHTKAATGKAFAPREVVRERGRFPSAMGVALLVLPVLCAVAAGWAVDAVGLTVVRP</sequence>
<evidence type="ECO:0000313" key="2">
    <source>
        <dbReference type="EMBL" id="GGR92163.1"/>
    </source>
</evidence>
<evidence type="ECO:0000256" key="1">
    <source>
        <dbReference type="SAM" id="Phobius"/>
    </source>
</evidence>
<keyword evidence="3" id="KW-1185">Reference proteome</keyword>
<protein>
    <submittedName>
        <fullName evidence="2">Uncharacterized protein</fullName>
    </submittedName>
</protein>
<organism evidence="2 3">
    <name type="scientific">Streptomyces humidus</name>
    <dbReference type="NCBI Taxonomy" id="52259"/>
    <lineage>
        <taxon>Bacteria</taxon>
        <taxon>Bacillati</taxon>
        <taxon>Actinomycetota</taxon>
        <taxon>Actinomycetes</taxon>
        <taxon>Kitasatosporales</taxon>
        <taxon>Streptomycetaceae</taxon>
        <taxon>Streptomyces</taxon>
    </lineage>
</organism>
<feature type="transmembrane region" description="Helical" evidence="1">
    <location>
        <begin position="6"/>
        <end position="26"/>
    </location>
</feature>
<dbReference type="AlphaFoldDB" id="A0A918L409"/>
<dbReference type="Proteomes" id="UP000606194">
    <property type="component" value="Unassembled WGS sequence"/>
</dbReference>
<feature type="transmembrane region" description="Helical" evidence="1">
    <location>
        <begin position="33"/>
        <end position="53"/>
    </location>
</feature>
<keyword evidence="1" id="KW-0472">Membrane</keyword>
<proteinExistence type="predicted"/>
<feature type="transmembrane region" description="Helical" evidence="1">
    <location>
        <begin position="136"/>
        <end position="159"/>
    </location>
</feature>
<reference evidence="2" key="2">
    <citation type="submission" date="2020-09" db="EMBL/GenBank/DDBJ databases">
        <authorList>
            <person name="Sun Q."/>
            <person name="Ohkuma M."/>
        </authorList>
    </citation>
    <scope>NUCLEOTIDE SEQUENCE</scope>
    <source>
        <strain evidence="2">JCM 4386</strain>
    </source>
</reference>
<name>A0A918L409_9ACTN</name>
<dbReference type="RefSeq" id="WP_190150111.1">
    <property type="nucleotide sequence ID" value="NZ_BMTL01000012.1"/>
</dbReference>
<keyword evidence="1" id="KW-1133">Transmembrane helix</keyword>